<dbReference type="InterPro" id="IPR018712">
    <property type="entry name" value="Tle1-like_cat"/>
</dbReference>
<comment type="caution">
    <text evidence="3">The sequence shown here is derived from an EMBL/GenBank/DDBJ whole genome shotgun (WGS) entry which is preliminary data.</text>
</comment>
<dbReference type="PANTHER" id="PTHR33840:SF1">
    <property type="entry name" value="TLE1 PHOSPHOLIPASE DOMAIN-CONTAINING PROTEIN"/>
    <property type="match status" value="1"/>
</dbReference>
<feature type="region of interest" description="Disordered" evidence="1">
    <location>
        <begin position="484"/>
        <end position="523"/>
    </location>
</feature>
<accession>A0AA38R699</accession>
<feature type="compositionally biased region" description="Polar residues" evidence="1">
    <location>
        <begin position="496"/>
        <end position="513"/>
    </location>
</feature>
<dbReference type="AlphaFoldDB" id="A0AA38R699"/>
<proteinExistence type="predicted"/>
<dbReference type="EMBL" id="JANBVO010000035">
    <property type="protein sequence ID" value="KAJ9137294.1"/>
    <property type="molecule type" value="Genomic_DNA"/>
</dbReference>
<dbReference type="PANTHER" id="PTHR33840">
    <property type="match status" value="1"/>
</dbReference>
<dbReference type="Pfam" id="PF09994">
    <property type="entry name" value="T6SS_Tle1-like_cat"/>
    <property type="match status" value="1"/>
</dbReference>
<evidence type="ECO:0000256" key="1">
    <source>
        <dbReference type="SAM" id="MobiDB-lite"/>
    </source>
</evidence>
<gene>
    <name evidence="3" type="ORF">NKR23_g9213</name>
</gene>
<evidence type="ECO:0000313" key="4">
    <source>
        <dbReference type="Proteomes" id="UP001174694"/>
    </source>
</evidence>
<name>A0AA38R699_9PEZI</name>
<keyword evidence="4" id="KW-1185">Reference proteome</keyword>
<sequence length="580" mass="64037">MATPAISHQKKRLLVCCDGTWMNSDKGYEKASFFNPIIKAQVPSNVTRISRSFKRQCTDGTVQIIEYQSGVGTGSSLSDILTGGAFGFGIAENIREAYAFICANYVDGDEIVLIGFSRGAFTARSVAGMISDLGLLTRDGMEHFYPIFKDMENRRTAGYKDPFPNDPFPNKPRGENAEATYRQMLLDRGFTRVREDGGNGKLITIKAVAVWDTVGSLGIPRVSWLEKLGIQHRIEHAFQALALDEHRPPFSPAVWERLPANKDTTDLRQVWFPGNHGNVGGGWADQGIADISLAWLMDQLASVGVEFDSGSIDRIFAATTLYYRSTASQGTQPGDTLPTPISEPDVQLSKPIPPPSPSLAAPNWLSRLFRTVRLLNWAMNPIYENDHPIRPWALGAILRASSFIYILAGEITRTPGLYKKVNPSDGQPTAAFLEDTNERIHPSVRVRLAVKGLGLDDESVWDCPALLKNGWRLRRTDQQFVDPIPAGVEGWDQQRPEQQPESSDDSGLSSVEGPQNGAASPGGRWVWEYVGREGGAPPQRLLVEETLGPYERYLLKLAAGYPNVYEFAQERSLELVRSAG</sequence>
<feature type="domain" description="T6SS Phospholipase effector Tle1-like catalytic" evidence="2">
    <location>
        <begin position="11"/>
        <end position="299"/>
    </location>
</feature>
<dbReference type="InterPro" id="IPR029058">
    <property type="entry name" value="AB_hydrolase_fold"/>
</dbReference>
<evidence type="ECO:0000313" key="3">
    <source>
        <dbReference type="EMBL" id="KAJ9137294.1"/>
    </source>
</evidence>
<dbReference type="Proteomes" id="UP001174694">
    <property type="component" value="Unassembled WGS sequence"/>
</dbReference>
<protein>
    <submittedName>
        <fullName evidence="3">Peptidoglycan binding domain containing protein</fullName>
    </submittedName>
</protein>
<dbReference type="SUPFAM" id="SSF53474">
    <property type="entry name" value="alpha/beta-Hydrolases"/>
    <property type="match status" value="1"/>
</dbReference>
<reference evidence="3" key="1">
    <citation type="submission" date="2022-07" db="EMBL/GenBank/DDBJ databases">
        <title>Fungi with potential for degradation of polypropylene.</title>
        <authorList>
            <person name="Gostincar C."/>
        </authorList>
    </citation>
    <scope>NUCLEOTIDE SEQUENCE</scope>
    <source>
        <strain evidence="3">EXF-13308</strain>
    </source>
</reference>
<organism evidence="3 4">
    <name type="scientific">Pleurostoma richardsiae</name>
    <dbReference type="NCBI Taxonomy" id="41990"/>
    <lineage>
        <taxon>Eukaryota</taxon>
        <taxon>Fungi</taxon>
        <taxon>Dikarya</taxon>
        <taxon>Ascomycota</taxon>
        <taxon>Pezizomycotina</taxon>
        <taxon>Sordariomycetes</taxon>
        <taxon>Sordariomycetidae</taxon>
        <taxon>Calosphaeriales</taxon>
        <taxon>Pleurostomataceae</taxon>
        <taxon>Pleurostoma</taxon>
    </lineage>
</organism>
<evidence type="ECO:0000259" key="2">
    <source>
        <dbReference type="Pfam" id="PF09994"/>
    </source>
</evidence>